<accession>A0A9D4T8R8</accession>
<dbReference type="Pfam" id="PF05699">
    <property type="entry name" value="Dimer_Tnp_hAT"/>
    <property type="match status" value="1"/>
</dbReference>
<comment type="caution">
    <text evidence="2">The sequence shown here is derived from an EMBL/GenBank/DDBJ whole genome shotgun (WGS) entry which is preliminary data.</text>
</comment>
<dbReference type="GO" id="GO:0046983">
    <property type="term" value="F:protein dimerization activity"/>
    <property type="evidence" value="ECO:0007669"/>
    <property type="project" value="InterPro"/>
</dbReference>
<dbReference type="PANTHER" id="PTHR46289:SF17">
    <property type="entry name" value="HAT C-TERMINAL DIMERISATION DOMAIN-CONTAINING PROTEIN"/>
    <property type="match status" value="1"/>
</dbReference>
<dbReference type="EMBL" id="JABSTV010001245">
    <property type="protein sequence ID" value="KAH7982472.1"/>
    <property type="molecule type" value="Genomic_DNA"/>
</dbReference>
<evidence type="ECO:0000259" key="1">
    <source>
        <dbReference type="Pfam" id="PF05699"/>
    </source>
</evidence>
<dbReference type="InterPro" id="IPR052958">
    <property type="entry name" value="IFN-induced_PKR_regulator"/>
</dbReference>
<evidence type="ECO:0000313" key="3">
    <source>
        <dbReference type="Proteomes" id="UP000821837"/>
    </source>
</evidence>
<keyword evidence="3" id="KW-1185">Reference proteome</keyword>
<gene>
    <name evidence="2" type="ORF">HPB52_005130</name>
</gene>
<dbReference type="PANTHER" id="PTHR46289">
    <property type="entry name" value="52 KDA REPRESSOR OF THE INHIBITOR OF THE PROTEIN KINASE-LIKE PROTEIN-RELATED"/>
    <property type="match status" value="1"/>
</dbReference>
<dbReference type="InterPro" id="IPR008906">
    <property type="entry name" value="HATC_C_dom"/>
</dbReference>
<proteinExistence type="predicted"/>
<evidence type="ECO:0000313" key="2">
    <source>
        <dbReference type="EMBL" id="KAH7982472.1"/>
    </source>
</evidence>
<organism evidence="2 3">
    <name type="scientific">Rhipicephalus sanguineus</name>
    <name type="common">Brown dog tick</name>
    <name type="synonym">Ixodes sanguineus</name>
    <dbReference type="NCBI Taxonomy" id="34632"/>
    <lineage>
        <taxon>Eukaryota</taxon>
        <taxon>Metazoa</taxon>
        <taxon>Ecdysozoa</taxon>
        <taxon>Arthropoda</taxon>
        <taxon>Chelicerata</taxon>
        <taxon>Arachnida</taxon>
        <taxon>Acari</taxon>
        <taxon>Parasitiformes</taxon>
        <taxon>Ixodida</taxon>
        <taxon>Ixodoidea</taxon>
        <taxon>Ixodidae</taxon>
        <taxon>Rhipicephalinae</taxon>
        <taxon>Rhipicephalus</taxon>
        <taxon>Rhipicephalus</taxon>
    </lineage>
</organism>
<sequence>MDILKVQQHMRLLSEAIGEHRAKAEEVFRDLYSATEETAEQLGAEVSVPRMVARQMHRPNVLGTPEEYCRRNIFIPYLDSLLSALDEKFGERNTPAFALLLLHPNALRKLSNEGFKKQLCEPVNKYFDFDNFDCEVELWRRSWMNTDFNGDLIDLLAFAEGIYPAISRALQTAITFPSTTCCPERSFSTMRRVKTWLRSTMSDDRLSGLCMLSLHREKN</sequence>
<name>A0A9D4T8R8_RHISA</name>
<dbReference type="AlphaFoldDB" id="A0A9D4T8R8"/>
<dbReference type="Proteomes" id="UP000821837">
    <property type="component" value="Chromosome 1"/>
</dbReference>
<protein>
    <recommendedName>
        <fullName evidence="1">HAT C-terminal dimerisation domain-containing protein</fullName>
    </recommendedName>
</protein>
<dbReference type="VEuPathDB" id="VectorBase:RSAN_056039"/>
<reference evidence="2" key="1">
    <citation type="journal article" date="2020" name="Cell">
        <title>Large-Scale Comparative Analyses of Tick Genomes Elucidate Their Genetic Diversity and Vector Capacities.</title>
        <authorList>
            <consortium name="Tick Genome and Microbiome Consortium (TIGMIC)"/>
            <person name="Jia N."/>
            <person name="Wang J."/>
            <person name="Shi W."/>
            <person name="Du L."/>
            <person name="Sun Y."/>
            <person name="Zhan W."/>
            <person name="Jiang J.F."/>
            <person name="Wang Q."/>
            <person name="Zhang B."/>
            <person name="Ji P."/>
            <person name="Bell-Sakyi L."/>
            <person name="Cui X.M."/>
            <person name="Yuan T.T."/>
            <person name="Jiang B.G."/>
            <person name="Yang W.F."/>
            <person name="Lam T.T."/>
            <person name="Chang Q.C."/>
            <person name="Ding S.J."/>
            <person name="Wang X.J."/>
            <person name="Zhu J.G."/>
            <person name="Ruan X.D."/>
            <person name="Zhao L."/>
            <person name="Wei J.T."/>
            <person name="Ye R.Z."/>
            <person name="Que T.C."/>
            <person name="Du C.H."/>
            <person name="Zhou Y.H."/>
            <person name="Cheng J.X."/>
            <person name="Dai P.F."/>
            <person name="Guo W.B."/>
            <person name="Han X.H."/>
            <person name="Huang E.J."/>
            <person name="Li L.F."/>
            <person name="Wei W."/>
            <person name="Gao Y.C."/>
            <person name="Liu J.Z."/>
            <person name="Shao H.Z."/>
            <person name="Wang X."/>
            <person name="Wang C.C."/>
            <person name="Yang T.C."/>
            <person name="Huo Q.B."/>
            <person name="Li W."/>
            <person name="Chen H.Y."/>
            <person name="Chen S.E."/>
            <person name="Zhou L.G."/>
            <person name="Ni X.B."/>
            <person name="Tian J.H."/>
            <person name="Sheng Y."/>
            <person name="Liu T."/>
            <person name="Pan Y.S."/>
            <person name="Xia L.Y."/>
            <person name="Li J."/>
            <person name="Zhao F."/>
            <person name="Cao W.C."/>
        </authorList>
    </citation>
    <scope>NUCLEOTIDE SEQUENCE</scope>
    <source>
        <strain evidence="2">Rsan-2018</strain>
    </source>
</reference>
<reference evidence="2" key="2">
    <citation type="submission" date="2021-09" db="EMBL/GenBank/DDBJ databases">
        <authorList>
            <person name="Jia N."/>
            <person name="Wang J."/>
            <person name="Shi W."/>
            <person name="Du L."/>
            <person name="Sun Y."/>
            <person name="Zhan W."/>
            <person name="Jiang J."/>
            <person name="Wang Q."/>
            <person name="Zhang B."/>
            <person name="Ji P."/>
            <person name="Sakyi L.B."/>
            <person name="Cui X."/>
            <person name="Yuan T."/>
            <person name="Jiang B."/>
            <person name="Yang W."/>
            <person name="Lam T.T.-Y."/>
            <person name="Chang Q."/>
            <person name="Ding S."/>
            <person name="Wang X."/>
            <person name="Zhu J."/>
            <person name="Ruan X."/>
            <person name="Zhao L."/>
            <person name="Wei J."/>
            <person name="Que T."/>
            <person name="Du C."/>
            <person name="Cheng J."/>
            <person name="Dai P."/>
            <person name="Han X."/>
            <person name="Huang E."/>
            <person name="Gao Y."/>
            <person name="Liu J."/>
            <person name="Shao H."/>
            <person name="Ye R."/>
            <person name="Li L."/>
            <person name="Wei W."/>
            <person name="Wang X."/>
            <person name="Wang C."/>
            <person name="Huo Q."/>
            <person name="Li W."/>
            <person name="Guo W."/>
            <person name="Chen H."/>
            <person name="Chen S."/>
            <person name="Zhou L."/>
            <person name="Zhou L."/>
            <person name="Ni X."/>
            <person name="Tian J."/>
            <person name="Zhou Y."/>
            <person name="Sheng Y."/>
            <person name="Liu T."/>
            <person name="Pan Y."/>
            <person name="Xia L."/>
            <person name="Li J."/>
            <person name="Zhao F."/>
            <person name="Cao W."/>
        </authorList>
    </citation>
    <scope>NUCLEOTIDE SEQUENCE</scope>
    <source>
        <strain evidence="2">Rsan-2018</strain>
        <tissue evidence="2">Larvae</tissue>
    </source>
</reference>
<feature type="domain" description="HAT C-terminal dimerisation" evidence="1">
    <location>
        <begin position="138"/>
        <end position="216"/>
    </location>
</feature>